<accession>A0A1U9JYU6</accession>
<dbReference type="AlphaFoldDB" id="A0A1U9JYU6"/>
<gene>
    <name evidence="1" type="ORF">PAEH1_03975</name>
</gene>
<dbReference type="InterPro" id="IPR003489">
    <property type="entry name" value="RHF/RaiA"/>
</dbReference>
<protein>
    <recommendedName>
        <fullName evidence="3">Ribosomal subunit interface protein</fullName>
    </recommendedName>
</protein>
<dbReference type="EMBL" id="CP019697">
    <property type="protein sequence ID" value="AQS50936.1"/>
    <property type="molecule type" value="Genomic_DNA"/>
</dbReference>
<dbReference type="InterPro" id="IPR036567">
    <property type="entry name" value="RHF-like"/>
</dbReference>
<organism evidence="1 2">
    <name type="scientific">Paenalcaligenes hominis</name>
    <dbReference type="NCBI Taxonomy" id="643674"/>
    <lineage>
        <taxon>Bacteria</taxon>
        <taxon>Pseudomonadati</taxon>
        <taxon>Pseudomonadota</taxon>
        <taxon>Betaproteobacteria</taxon>
        <taxon>Burkholderiales</taxon>
        <taxon>Alcaligenaceae</taxon>
        <taxon>Paenalcaligenes</taxon>
    </lineage>
</organism>
<evidence type="ECO:0000313" key="2">
    <source>
        <dbReference type="Proteomes" id="UP000189369"/>
    </source>
</evidence>
<dbReference type="Proteomes" id="UP000189369">
    <property type="component" value="Chromosome"/>
</dbReference>
<dbReference type="Pfam" id="PF02482">
    <property type="entry name" value="Ribosomal_S30AE"/>
    <property type="match status" value="1"/>
</dbReference>
<dbReference type="KEGG" id="phn:PAEH1_03975"/>
<evidence type="ECO:0000313" key="1">
    <source>
        <dbReference type="EMBL" id="AQS50936.1"/>
    </source>
</evidence>
<dbReference type="Gene3D" id="3.30.160.100">
    <property type="entry name" value="Ribosome hibernation promotion factor-like"/>
    <property type="match status" value="1"/>
</dbReference>
<reference evidence="1 2" key="1">
    <citation type="submission" date="2017-01" db="EMBL/GenBank/DDBJ databases">
        <title>Complete Genome Sequence of Paenalcaligenes hominis, Isolated from a paraplegic Patient with neurogenic bladder.</title>
        <authorList>
            <person name="Mukhopadhyay R."/>
            <person name="Joaquin J."/>
            <person name="Hogue R."/>
            <person name="Kilaru A."/>
            <person name="Jospin G."/>
            <person name="Mars K."/>
            <person name="Eisen J.A."/>
            <person name="Chaturvedi V."/>
        </authorList>
    </citation>
    <scope>NUCLEOTIDE SEQUENCE [LARGE SCALE GENOMIC DNA]</scope>
    <source>
        <strain evidence="1 2">15S00501</strain>
    </source>
</reference>
<dbReference type="OrthoDB" id="121633at2"/>
<dbReference type="STRING" id="643674.PAEH1_03975"/>
<proteinExistence type="predicted"/>
<dbReference type="SUPFAM" id="SSF69754">
    <property type="entry name" value="Ribosome binding protein Y (YfiA homologue)"/>
    <property type="match status" value="1"/>
</dbReference>
<evidence type="ECO:0008006" key="3">
    <source>
        <dbReference type="Google" id="ProtNLM"/>
    </source>
</evidence>
<sequence>MQIQINTDSHIQSSTELRERATAIIQQELKHQQQHLTRVELHLSDVNSGKSGAADKRCLIEARPAGLNPLSAEHKAPDIQLAITEAARQLNRALNTAIAKANSK</sequence>
<name>A0A1U9JYU6_9BURK</name>